<feature type="transmembrane region" description="Helical" evidence="9">
    <location>
        <begin position="107"/>
        <end position="128"/>
    </location>
</feature>
<dbReference type="InterPro" id="IPR050186">
    <property type="entry name" value="TPT_transporter"/>
</dbReference>
<feature type="region of interest" description="Disordered" evidence="8">
    <location>
        <begin position="1"/>
        <end position="27"/>
    </location>
</feature>
<evidence type="ECO:0000256" key="7">
    <source>
        <dbReference type="ARBA" id="ARBA00023136"/>
    </source>
</evidence>
<comment type="caution">
    <text evidence="11">The sequence shown here is derived from an EMBL/GenBank/DDBJ whole genome shotgun (WGS) entry which is preliminary data.</text>
</comment>
<feature type="transmembrane region" description="Helical" evidence="9">
    <location>
        <begin position="77"/>
        <end position="95"/>
    </location>
</feature>
<protein>
    <recommendedName>
        <fullName evidence="10">Sugar phosphate transporter domain-containing protein</fullName>
    </recommendedName>
</protein>
<feature type="transmembrane region" description="Helical" evidence="9">
    <location>
        <begin position="216"/>
        <end position="235"/>
    </location>
</feature>
<evidence type="ECO:0000256" key="4">
    <source>
        <dbReference type="ARBA" id="ARBA00011182"/>
    </source>
</evidence>
<sequence length="378" mass="40533">MATSLPPTDSASSPRLSSQSQSLDLRSPASFAESFEMDETSPSAGLLSQMDDAEKQSPVDAQAPKNEAHEYTITTRTKMLCLGLYFLMNLGLTLYNKAVLGRFNFPWLLTTFHTTSAALGCWTIMLVAPEQLKLSYVGRQEQMVLVAFSVLFTVNIAISNVSLTMVSVPFHQIVRSTTPVATVLIYRWLGRSYGTMTYVSLIPIVAGVGLSTYGDYYATLLGASLTFLGVFLAALKTVATNKLLTGSLKLPALELLLRMSPLAAVQSLLWATATGEVSAFLKFTAEGNLSTYLILALLGNGFLAFLLNVTSFQTNKLAGALTLSVCGNVKQILTVVLGTVLFDVAVGTMNAMGMVVALGGAAWYSKVELDVRRAGARS</sequence>
<feature type="domain" description="Sugar phosphate transporter" evidence="10">
    <location>
        <begin position="80"/>
        <end position="365"/>
    </location>
</feature>
<evidence type="ECO:0000313" key="12">
    <source>
        <dbReference type="Proteomes" id="UP000716446"/>
    </source>
</evidence>
<evidence type="ECO:0000256" key="8">
    <source>
        <dbReference type="SAM" id="MobiDB-lite"/>
    </source>
</evidence>
<evidence type="ECO:0000256" key="9">
    <source>
        <dbReference type="SAM" id="Phobius"/>
    </source>
</evidence>
<comment type="similarity">
    <text evidence="3">Belongs to the TPT transporter family. SLC35D subfamily.</text>
</comment>
<evidence type="ECO:0000256" key="1">
    <source>
        <dbReference type="ARBA" id="ARBA00003420"/>
    </source>
</evidence>
<feature type="transmembrane region" description="Helical" evidence="9">
    <location>
        <begin position="292"/>
        <end position="310"/>
    </location>
</feature>
<evidence type="ECO:0000256" key="5">
    <source>
        <dbReference type="ARBA" id="ARBA00022692"/>
    </source>
</evidence>
<dbReference type="InterPro" id="IPR004853">
    <property type="entry name" value="Sugar_P_trans_dom"/>
</dbReference>
<name>A0A9N8JE41_9PEZI</name>
<accession>A0A9N8JE41</accession>
<keyword evidence="6 9" id="KW-1133">Transmembrane helix</keyword>
<proteinExistence type="inferred from homology"/>
<comment type="function">
    <text evidence="1">Involved in the import of GDP-mannose from the cytoplasm into the Golgi lumen.</text>
</comment>
<keyword evidence="12" id="KW-1185">Reference proteome</keyword>
<evidence type="ECO:0000313" key="11">
    <source>
        <dbReference type="EMBL" id="CAD0086345.1"/>
    </source>
</evidence>
<feature type="transmembrane region" description="Helical" evidence="9">
    <location>
        <begin position="188"/>
        <end position="210"/>
    </location>
</feature>
<evidence type="ECO:0000256" key="2">
    <source>
        <dbReference type="ARBA" id="ARBA00004477"/>
    </source>
</evidence>
<dbReference type="GO" id="GO:0005789">
    <property type="term" value="C:endoplasmic reticulum membrane"/>
    <property type="evidence" value="ECO:0007669"/>
    <property type="project" value="UniProtKB-SubCell"/>
</dbReference>
<organism evidence="11 12">
    <name type="scientific">Aureobasidium vineae</name>
    <dbReference type="NCBI Taxonomy" id="2773715"/>
    <lineage>
        <taxon>Eukaryota</taxon>
        <taxon>Fungi</taxon>
        <taxon>Dikarya</taxon>
        <taxon>Ascomycota</taxon>
        <taxon>Pezizomycotina</taxon>
        <taxon>Dothideomycetes</taxon>
        <taxon>Dothideomycetidae</taxon>
        <taxon>Dothideales</taxon>
        <taxon>Saccotheciaceae</taxon>
        <taxon>Aureobasidium</taxon>
    </lineage>
</organism>
<evidence type="ECO:0000256" key="6">
    <source>
        <dbReference type="ARBA" id="ARBA00022989"/>
    </source>
</evidence>
<dbReference type="PANTHER" id="PTHR11132">
    <property type="entry name" value="SOLUTE CARRIER FAMILY 35"/>
    <property type="match status" value="1"/>
</dbReference>
<feature type="transmembrane region" description="Helical" evidence="9">
    <location>
        <begin position="255"/>
        <end position="272"/>
    </location>
</feature>
<feature type="compositionally biased region" description="Low complexity" evidence="8">
    <location>
        <begin position="9"/>
        <end position="27"/>
    </location>
</feature>
<keyword evidence="7 9" id="KW-0472">Membrane</keyword>
<reference evidence="11" key="1">
    <citation type="submission" date="2020-06" db="EMBL/GenBank/DDBJ databases">
        <authorList>
            <person name="Onetto C."/>
        </authorList>
    </citation>
    <scope>NUCLEOTIDE SEQUENCE</scope>
</reference>
<feature type="transmembrane region" description="Helical" evidence="9">
    <location>
        <begin position="143"/>
        <end position="168"/>
    </location>
</feature>
<comment type="subcellular location">
    <subcellularLocation>
        <location evidence="2">Endoplasmic reticulum membrane</location>
        <topology evidence="2">Multi-pass membrane protein</topology>
    </subcellularLocation>
</comment>
<dbReference type="Pfam" id="PF03151">
    <property type="entry name" value="TPT"/>
    <property type="match status" value="1"/>
</dbReference>
<dbReference type="AlphaFoldDB" id="A0A9N8JE41"/>
<dbReference type="EMBL" id="CAIJEN010000005">
    <property type="protein sequence ID" value="CAD0086345.1"/>
    <property type="molecule type" value="Genomic_DNA"/>
</dbReference>
<evidence type="ECO:0000256" key="3">
    <source>
        <dbReference type="ARBA" id="ARBA00010425"/>
    </source>
</evidence>
<keyword evidence="5 9" id="KW-0812">Transmembrane</keyword>
<dbReference type="Proteomes" id="UP000716446">
    <property type="component" value="Unassembled WGS sequence"/>
</dbReference>
<evidence type="ECO:0000259" key="10">
    <source>
        <dbReference type="Pfam" id="PF03151"/>
    </source>
</evidence>
<gene>
    <name evidence="11" type="ORF">AWRI4619_LOCUS4074</name>
</gene>
<comment type="subunit">
    <text evidence="4">Homooligomer.</text>
</comment>